<accession>A0AAV5G4P4</accession>
<evidence type="ECO:0000256" key="7">
    <source>
        <dbReference type="ARBA" id="ARBA00023128"/>
    </source>
</evidence>
<evidence type="ECO:0000256" key="1">
    <source>
        <dbReference type="ARBA" id="ARBA00004443"/>
    </source>
</evidence>
<dbReference type="AlphaFoldDB" id="A0AAV5G4P4"/>
<dbReference type="SUPFAM" id="SSF63411">
    <property type="entry name" value="LuxS/MPP-like metallohydrolase"/>
    <property type="match status" value="2"/>
</dbReference>
<evidence type="ECO:0000256" key="6">
    <source>
        <dbReference type="ARBA" id="ARBA00022982"/>
    </source>
</evidence>
<dbReference type="PANTHER" id="PTHR11851">
    <property type="entry name" value="METALLOPROTEASE"/>
    <property type="match status" value="1"/>
</dbReference>
<keyword evidence="8" id="KW-0472">Membrane</keyword>
<dbReference type="InterPro" id="IPR050361">
    <property type="entry name" value="MPP/UQCRC_Complex"/>
</dbReference>
<dbReference type="EMBL" id="BQKY01000001">
    <property type="protein sequence ID" value="GJN87275.1"/>
    <property type="molecule type" value="Genomic_DNA"/>
</dbReference>
<evidence type="ECO:0000259" key="11">
    <source>
        <dbReference type="Pfam" id="PF00675"/>
    </source>
</evidence>
<keyword evidence="4" id="KW-0999">Mitochondrion inner membrane</keyword>
<proteinExistence type="inferred from homology"/>
<keyword evidence="6" id="KW-0249">Electron transport</keyword>
<dbReference type="InterPro" id="IPR007863">
    <property type="entry name" value="Peptidase_M16_C"/>
</dbReference>
<reference evidence="13 14" key="1">
    <citation type="submission" date="2021-12" db="EMBL/GenBank/DDBJ databases">
        <title>High titer production of polyol ester of fatty acids by Rhodotorula paludigena BS15 towards product separation-free biomass refinery.</title>
        <authorList>
            <person name="Mano J."/>
            <person name="Ono H."/>
            <person name="Tanaka T."/>
            <person name="Naito K."/>
            <person name="Sushida H."/>
            <person name="Ike M."/>
            <person name="Tokuyasu K."/>
            <person name="Kitaoka M."/>
        </authorList>
    </citation>
    <scope>NUCLEOTIDE SEQUENCE [LARGE SCALE GENOMIC DNA]</scope>
    <source>
        <strain evidence="13 14">BS15</strain>
    </source>
</reference>
<dbReference type="FunFam" id="3.30.830.10:FF:000039">
    <property type="entry name" value="Ubiquinol-cytochrome c reductase core subunit 2"/>
    <property type="match status" value="1"/>
</dbReference>
<evidence type="ECO:0000256" key="5">
    <source>
        <dbReference type="ARBA" id="ARBA00022946"/>
    </source>
</evidence>
<dbReference type="Gene3D" id="3.30.830.10">
    <property type="entry name" value="Metalloenzyme, LuxS/M16 peptidase-like"/>
    <property type="match status" value="2"/>
</dbReference>
<evidence type="ECO:0000256" key="10">
    <source>
        <dbReference type="ARBA" id="ARBA00040751"/>
    </source>
</evidence>
<dbReference type="InterPro" id="IPR011765">
    <property type="entry name" value="Pept_M16_N"/>
</dbReference>
<dbReference type="Pfam" id="PF05193">
    <property type="entry name" value="Peptidase_M16_C"/>
    <property type="match status" value="1"/>
</dbReference>
<feature type="domain" description="Peptidase M16 C-terminal" evidence="12">
    <location>
        <begin position="197"/>
        <end position="363"/>
    </location>
</feature>
<protein>
    <recommendedName>
        <fullName evidence="10">Cytochrome b-c1 complex subunit 2, mitochondrial</fullName>
    </recommendedName>
</protein>
<evidence type="ECO:0000313" key="13">
    <source>
        <dbReference type="EMBL" id="GJN87275.1"/>
    </source>
</evidence>
<keyword evidence="7" id="KW-0496">Mitochondrion</keyword>
<evidence type="ECO:0000256" key="8">
    <source>
        <dbReference type="ARBA" id="ARBA00023136"/>
    </source>
</evidence>
<comment type="caution">
    <text evidence="13">The sequence shown here is derived from an EMBL/GenBank/DDBJ whole genome shotgun (WGS) entry which is preliminary data.</text>
</comment>
<dbReference type="GO" id="GO:0046872">
    <property type="term" value="F:metal ion binding"/>
    <property type="evidence" value="ECO:0007669"/>
    <property type="project" value="InterPro"/>
</dbReference>
<dbReference type="Pfam" id="PF00675">
    <property type="entry name" value="Peptidase_M16"/>
    <property type="match status" value="1"/>
</dbReference>
<evidence type="ECO:0000256" key="2">
    <source>
        <dbReference type="ARBA" id="ARBA00022448"/>
    </source>
</evidence>
<dbReference type="Proteomes" id="UP001342314">
    <property type="component" value="Unassembled WGS sequence"/>
</dbReference>
<evidence type="ECO:0000256" key="4">
    <source>
        <dbReference type="ARBA" id="ARBA00022792"/>
    </source>
</evidence>
<evidence type="ECO:0000256" key="3">
    <source>
        <dbReference type="ARBA" id="ARBA00022660"/>
    </source>
</evidence>
<evidence type="ECO:0000256" key="9">
    <source>
        <dbReference type="ARBA" id="ARBA00038146"/>
    </source>
</evidence>
<gene>
    <name evidence="13" type="ORF">Rhopal_000223-T1</name>
</gene>
<dbReference type="FunFam" id="3.30.830.10:FF:000021">
    <property type="entry name" value="Cytochrome b-c1 complex subunit 2"/>
    <property type="match status" value="1"/>
</dbReference>
<dbReference type="InterPro" id="IPR011249">
    <property type="entry name" value="Metalloenz_LuxS/M16"/>
</dbReference>
<keyword evidence="2" id="KW-0813">Transport</keyword>
<keyword evidence="3" id="KW-0679">Respiratory chain</keyword>
<evidence type="ECO:0000313" key="14">
    <source>
        <dbReference type="Proteomes" id="UP001342314"/>
    </source>
</evidence>
<keyword evidence="5" id="KW-0809">Transit peptide</keyword>
<evidence type="ECO:0000259" key="12">
    <source>
        <dbReference type="Pfam" id="PF05193"/>
    </source>
</evidence>
<name>A0AAV5G4P4_9BASI</name>
<comment type="subcellular location">
    <subcellularLocation>
        <location evidence="1">Mitochondrion inner membrane</location>
        <topology evidence="1">Peripheral membrane protein</topology>
        <orientation evidence="1">Matrix side</orientation>
    </subcellularLocation>
</comment>
<dbReference type="GO" id="GO:0005743">
    <property type="term" value="C:mitochondrial inner membrane"/>
    <property type="evidence" value="ECO:0007669"/>
    <property type="project" value="UniProtKB-SubCell"/>
</dbReference>
<keyword evidence="14" id="KW-1185">Reference proteome</keyword>
<feature type="domain" description="Peptidase M16 N-terminal" evidence="11">
    <location>
        <begin position="42"/>
        <end position="183"/>
    </location>
</feature>
<comment type="similarity">
    <text evidence="9">Belongs to the peptidase M16 family. UQCRC2/QCR2 subfamily.</text>
</comment>
<dbReference type="PANTHER" id="PTHR11851:SF209">
    <property type="entry name" value="CYTOCHROME B-C1 COMPLEX SUBUNIT 2, MITOCHONDRIAL"/>
    <property type="match status" value="1"/>
</dbReference>
<sequence>MSLSALQSIRSKAARQAVPALARGYATPAPFALHEAANGIKVAAKDEGRPTASISIVAKAGSRYEPAPGVAHVLKNSVFKATSKRSEIRLVREVEALGGVLSTSLSRENLVLTAEFLKGDEAYFAEALGDAIYEAKLPVYEYNEEVVPQVQAEYEQAIHDSQVYAFDLAHQLAFRKGLGNSLFASPHTAVDHSTAVSFAKSSFAPSNIAVFGSNIDAGKLTSLVGDFFAPSNAAAASTLSSPASQYYGGEVRIPATGHHAELDQLLIAFKGAARTEVEYAVLALLLGGEASVKWGQGATPLAKLTTATSSAKAFHLGYSDAGLFGVSVSGKTADVEGVAQKAVAELKQVAQGVSAEAVKQAVAKAKFAAAAALETKVGQVSVVGEQVAAHGQVPSLDAIFAKLDEVTAESLAKAAKDALASKPTTVAVGNTHALPYADSLGL</sequence>
<organism evidence="13 14">
    <name type="scientific">Rhodotorula paludigena</name>
    <dbReference type="NCBI Taxonomy" id="86838"/>
    <lineage>
        <taxon>Eukaryota</taxon>
        <taxon>Fungi</taxon>
        <taxon>Dikarya</taxon>
        <taxon>Basidiomycota</taxon>
        <taxon>Pucciniomycotina</taxon>
        <taxon>Microbotryomycetes</taxon>
        <taxon>Sporidiobolales</taxon>
        <taxon>Sporidiobolaceae</taxon>
        <taxon>Rhodotorula</taxon>
    </lineage>
</organism>